<feature type="region of interest" description="Disordered" evidence="1">
    <location>
        <begin position="1"/>
        <end position="40"/>
    </location>
</feature>
<organism evidence="2 3">
    <name type="scientific">Oculimacula yallundae</name>
    <dbReference type="NCBI Taxonomy" id="86028"/>
    <lineage>
        <taxon>Eukaryota</taxon>
        <taxon>Fungi</taxon>
        <taxon>Dikarya</taxon>
        <taxon>Ascomycota</taxon>
        <taxon>Pezizomycotina</taxon>
        <taxon>Leotiomycetes</taxon>
        <taxon>Helotiales</taxon>
        <taxon>Ploettnerulaceae</taxon>
        <taxon>Oculimacula</taxon>
    </lineage>
</organism>
<feature type="region of interest" description="Disordered" evidence="1">
    <location>
        <begin position="64"/>
        <end position="96"/>
    </location>
</feature>
<proteinExistence type="predicted"/>
<gene>
    <name evidence="2" type="ORF">VTL71DRAFT_16457</name>
</gene>
<evidence type="ECO:0000313" key="3">
    <source>
        <dbReference type="Proteomes" id="UP001595075"/>
    </source>
</evidence>
<comment type="caution">
    <text evidence="2">The sequence shown here is derived from an EMBL/GenBank/DDBJ whole genome shotgun (WGS) entry which is preliminary data.</text>
</comment>
<keyword evidence="3" id="KW-1185">Reference proteome</keyword>
<evidence type="ECO:0000313" key="2">
    <source>
        <dbReference type="EMBL" id="KAL2068359.1"/>
    </source>
</evidence>
<name>A0ABR4CGQ2_9HELO</name>
<dbReference type="EMBL" id="JAZHXI010000009">
    <property type="protein sequence ID" value="KAL2068359.1"/>
    <property type="molecule type" value="Genomic_DNA"/>
</dbReference>
<feature type="compositionally biased region" description="Polar residues" evidence="1">
    <location>
        <begin position="74"/>
        <end position="85"/>
    </location>
</feature>
<accession>A0ABR4CGQ2</accession>
<feature type="compositionally biased region" description="Polar residues" evidence="1">
    <location>
        <begin position="28"/>
        <end position="40"/>
    </location>
</feature>
<feature type="compositionally biased region" description="Low complexity" evidence="1">
    <location>
        <begin position="1"/>
        <end position="15"/>
    </location>
</feature>
<sequence length="130" mass="14257">MTSKSQSRNSSPKSPSGRRPKLMRASATAPSLATSNASRNDLASLESARAATLLTRVASYSTAQQNYEREHRQSSISSVCSSNDGSPGGSARKEPFEIVIQQSGNYYSFPSFEDFQEYHHQSERHENGLP</sequence>
<protein>
    <submittedName>
        <fullName evidence="2">Uncharacterized protein</fullName>
    </submittedName>
</protein>
<evidence type="ECO:0000256" key="1">
    <source>
        <dbReference type="SAM" id="MobiDB-lite"/>
    </source>
</evidence>
<reference evidence="2 3" key="1">
    <citation type="journal article" date="2024" name="Commun. Biol.">
        <title>Comparative genomic analysis of thermophilic fungi reveals convergent evolutionary adaptations and gene losses.</title>
        <authorList>
            <person name="Steindorff A.S."/>
            <person name="Aguilar-Pontes M.V."/>
            <person name="Robinson A.J."/>
            <person name="Andreopoulos B."/>
            <person name="LaButti K."/>
            <person name="Kuo A."/>
            <person name="Mondo S."/>
            <person name="Riley R."/>
            <person name="Otillar R."/>
            <person name="Haridas S."/>
            <person name="Lipzen A."/>
            <person name="Grimwood J."/>
            <person name="Schmutz J."/>
            <person name="Clum A."/>
            <person name="Reid I.D."/>
            <person name="Moisan M.C."/>
            <person name="Butler G."/>
            <person name="Nguyen T.T.M."/>
            <person name="Dewar K."/>
            <person name="Conant G."/>
            <person name="Drula E."/>
            <person name="Henrissat B."/>
            <person name="Hansel C."/>
            <person name="Singer S."/>
            <person name="Hutchinson M.I."/>
            <person name="de Vries R.P."/>
            <person name="Natvig D.O."/>
            <person name="Powell A.J."/>
            <person name="Tsang A."/>
            <person name="Grigoriev I.V."/>
        </authorList>
    </citation>
    <scope>NUCLEOTIDE SEQUENCE [LARGE SCALE GENOMIC DNA]</scope>
    <source>
        <strain evidence="2 3">CBS 494.80</strain>
    </source>
</reference>
<dbReference type="Proteomes" id="UP001595075">
    <property type="component" value="Unassembled WGS sequence"/>
</dbReference>